<dbReference type="AlphaFoldDB" id="A0A0A3AM05"/>
<sequence length="62" mass="7191">MDRILRLKEVSQKTGLPRSTIYAKIKQGTFPPQLKLGPRASGWRESELDLWIEQRQSNFTCS</sequence>
<dbReference type="InterPro" id="IPR009061">
    <property type="entry name" value="DNA-bd_dom_put_sf"/>
</dbReference>
<accession>A0A0A3AM05</accession>
<evidence type="ECO:0000313" key="2">
    <source>
        <dbReference type="Proteomes" id="UP000030554"/>
    </source>
</evidence>
<comment type="caution">
    <text evidence="1">The sequence shown here is derived from an EMBL/GenBank/DDBJ whole genome shotgun (WGS) entry which is preliminary data.</text>
</comment>
<dbReference type="Proteomes" id="UP000030554">
    <property type="component" value="Unassembled WGS sequence"/>
</dbReference>
<gene>
    <name evidence="1" type="ORF">IO48_03805</name>
</gene>
<reference evidence="1 2" key="1">
    <citation type="submission" date="2014-07" db="EMBL/GenBank/DDBJ databases">
        <title>Chaperone-usher fimbriae in a diverse selection of Gallibacterium genomes.</title>
        <authorList>
            <person name="Kudirkiene E."/>
            <person name="Bager R.J."/>
            <person name="Johnson T.J."/>
            <person name="Bojesen A.M."/>
        </authorList>
    </citation>
    <scope>NUCLEOTIDE SEQUENCE [LARGE SCALE GENOMIC DNA]</scope>
    <source>
        <strain evidence="1 2">4895</strain>
    </source>
</reference>
<dbReference type="InterPro" id="IPR010260">
    <property type="entry name" value="AlpA"/>
</dbReference>
<dbReference type="PANTHER" id="PTHR36154:SF1">
    <property type="entry name" value="DNA-BINDING TRANSCRIPTIONAL ACTIVATOR ALPA"/>
    <property type="match status" value="1"/>
</dbReference>
<dbReference type="Gene3D" id="1.10.238.160">
    <property type="match status" value="1"/>
</dbReference>
<dbReference type="InterPro" id="IPR052931">
    <property type="entry name" value="Prophage_regulatory_activator"/>
</dbReference>
<dbReference type="PANTHER" id="PTHR36154">
    <property type="entry name" value="DNA-BINDING TRANSCRIPTIONAL ACTIVATOR ALPA"/>
    <property type="match status" value="1"/>
</dbReference>
<name>A0A0A3AM05_9PAST</name>
<dbReference type="SUPFAM" id="SSF46955">
    <property type="entry name" value="Putative DNA-binding domain"/>
    <property type="match status" value="1"/>
</dbReference>
<dbReference type="Pfam" id="PF05930">
    <property type="entry name" value="Phage_AlpA"/>
    <property type="match status" value="1"/>
</dbReference>
<organism evidence="1 2">
    <name type="scientific">Gallibacterium anatis 4895</name>
    <dbReference type="NCBI Taxonomy" id="1396510"/>
    <lineage>
        <taxon>Bacteria</taxon>
        <taxon>Pseudomonadati</taxon>
        <taxon>Pseudomonadota</taxon>
        <taxon>Gammaproteobacteria</taxon>
        <taxon>Pasteurellales</taxon>
        <taxon>Pasteurellaceae</taxon>
        <taxon>Gallibacterium</taxon>
    </lineage>
</organism>
<proteinExistence type="predicted"/>
<protein>
    <submittedName>
        <fullName evidence="1">AlpA family transcriptional regulator</fullName>
    </submittedName>
</protein>
<dbReference type="EMBL" id="JPJQ01000018">
    <property type="protein sequence ID" value="KGQ62534.1"/>
    <property type="molecule type" value="Genomic_DNA"/>
</dbReference>
<evidence type="ECO:0000313" key="1">
    <source>
        <dbReference type="EMBL" id="KGQ62534.1"/>
    </source>
</evidence>
<dbReference type="RefSeq" id="WP_039163025.1">
    <property type="nucleotide sequence ID" value="NZ_JPJQ01000018.1"/>
</dbReference>